<protein>
    <submittedName>
        <fullName evidence="1">Uncharacterized protein</fullName>
    </submittedName>
</protein>
<evidence type="ECO:0000313" key="2">
    <source>
        <dbReference type="Proteomes" id="UP001066276"/>
    </source>
</evidence>
<comment type="caution">
    <text evidence="1">The sequence shown here is derived from an EMBL/GenBank/DDBJ whole genome shotgun (WGS) entry which is preliminary data.</text>
</comment>
<reference evidence="1" key="1">
    <citation type="journal article" date="2022" name="bioRxiv">
        <title>Sequencing and chromosome-scale assembly of the giantPleurodeles waltlgenome.</title>
        <authorList>
            <person name="Brown T."/>
            <person name="Elewa A."/>
            <person name="Iarovenko S."/>
            <person name="Subramanian E."/>
            <person name="Araus A.J."/>
            <person name="Petzold A."/>
            <person name="Susuki M."/>
            <person name="Suzuki K.-i.T."/>
            <person name="Hayashi T."/>
            <person name="Toyoda A."/>
            <person name="Oliveira C."/>
            <person name="Osipova E."/>
            <person name="Leigh N.D."/>
            <person name="Simon A."/>
            <person name="Yun M.H."/>
        </authorList>
    </citation>
    <scope>NUCLEOTIDE SEQUENCE</scope>
    <source>
        <strain evidence="1">20211129_DDA</strain>
        <tissue evidence="1">Liver</tissue>
    </source>
</reference>
<accession>A0AAV7SBH1</accession>
<keyword evidence="2" id="KW-1185">Reference proteome</keyword>
<evidence type="ECO:0000313" key="1">
    <source>
        <dbReference type="EMBL" id="KAJ1162291.1"/>
    </source>
</evidence>
<proteinExistence type="predicted"/>
<organism evidence="1 2">
    <name type="scientific">Pleurodeles waltl</name>
    <name type="common">Iberian ribbed newt</name>
    <dbReference type="NCBI Taxonomy" id="8319"/>
    <lineage>
        <taxon>Eukaryota</taxon>
        <taxon>Metazoa</taxon>
        <taxon>Chordata</taxon>
        <taxon>Craniata</taxon>
        <taxon>Vertebrata</taxon>
        <taxon>Euteleostomi</taxon>
        <taxon>Amphibia</taxon>
        <taxon>Batrachia</taxon>
        <taxon>Caudata</taxon>
        <taxon>Salamandroidea</taxon>
        <taxon>Salamandridae</taxon>
        <taxon>Pleurodelinae</taxon>
        <taxon>Pleurodeles</taxon>
    </lineage>
</organism>
<dbReference type="AlphaFoldDB" id="A0AAV7SBH1"/>
<dbReference type="Proteomes" id="UP001066276">
    <property type="component" value="Chromosome 4_2"/>
</dbReference>
<name>A0AAV7SBH1_PLEWA</name>
<dbReference type="EMBL" id="JANPWB010000008">
    <property type="protein sequence ID" value="KAJ1162291.1"/>
    <property type="molecule type" value="Genomic_DNA"/>
</dbReference>
<sequence>MTLRMRGPGALTSVFAGVQCSTYPRAAFPYVNEAGFSEGVALALDLMREIREYHYPVVFYTEVAPLPRLSLDPQNKVSAPPRVSERSLKEWLGQDPMCMLQGEKGGLAFWSHISSEPSL</sequence>
<gene>
    <name evidence="1" type="ORF">NDU88_002759</name>
</gene>